<dbReference type="InterPro" id="IPR018247">
    <property type="entry name" value="EF_Hand_1_Ca_BS"/>
</dbReference>
<dbReference type="PANTHER" id="PTHR12377">
    <property type="entry name" value="CYTOSOLIC IRON-SULFUR ASSEMBLY COMPONENT 2B-RELATED"/>
    <property type="match status" value="1"/>
</dbReference>
<dbReference type="OMA" id="NQCISAR"/>
<dbReference type="Gene3D" id="3.30.300.130">
    <property type="entry name" value="Fe-S cluster assembly (FSCA)"/>
    <property type="match status" value="1"/>
</dbReference>
<organism evidence="2 3">
    <name type="scientific">Thelohanellus kitauei</name>
    <name type="common">Myxosporean</name>
    <dbReference type="NCBI Taxonomy" id="669202"/>
    <lineage>
        <taxon>Eukaryota</taxon>
        <taxon>Metazoa</taxon>
        <taxon>Cnidaria</taxon>
        <taxon>Myxozoa</taxon>
        <taxon>Myxosporea</taxon>
        <taxon>Bivalvulida</taxon>
        <taxon>Platysporina</taxon>
        <taxon>Myxobolidae</taxon>
        <taxon>Thelohanellus</taxon>
    </lineage>
</organism>
<dbReference type="OrthoDB" id="2746at2759"/>
<dbReference type="GO" id="GO:0051604">
    <property type="term" value="P:protein maturation"/>
    <property type="evidence" value="ECO:0007669"/>
    <property type="project" value="InterPro"/>
</dbReference>
<evidence type="ECO:0000313" key="3">
    <source>
        <dbReference type="Proteomes" id="UP000031668"/>
    </source>
</evidence>
<dbReference type="InterPro" id="IPR034904">
    <property type="entry name" value="FSCA_dom_sf"/>
</dbReference>
<name>A0A0C2NEI0_THEKT</name>
<comment type="caution">
    <text evidence="2">The sequence shown here is derived from an EMBL/GenBank/DDBJ whole genome shotgun (WGS) entry which is preliminary data.</text>
</comment>
<protein>
    <submittedName>
        <fullName evidence="2">Mitotic spindle-associated MMXD complex subunit MIP18</fullName>
    </submittedName>
</protein>
<sequence length="170" mass="19521">MTFENRNPILYEKSTKRDLPSQEELDIDSEDVVDVQEVFELISEIADPEYTDMTLEQLGIVKPELITIDNNKKTIDVMFTPTIPECSMPSLIGLCIKAMLTRCLPAYKVQVRVEPGTHSQDQQISRQLSDKERFSAALEGKNLLSIINQCLNIKWKHRSLFSWVHHDNST</sequence>
<dbReference type="AlphaFoldDB" id="A0A0C2NEI0"/>
<reference evidence="2 3" key="1">
    <citation type="journal article" date="2014" name="Genome Biol. Evol.">
        <title>The genome of the myxosporean Thelohanellus kitauei shows adaptations to nutrient acquisition within its fish host.</title>
        <authorList>
            <person name="Yang Y."/>
            <person name="Xiong J."/>
            <person name="Zhou Z."/>
            <person name="Huo F."/>
            <person name="Miao W."/>
            <person name="Ran C."/>
            <person name="Liu Y."/>
            <person name="Zhang J."/>
            <person name="Feng J."/>
            <person name="Wang M."/>
            <person name="Wang M."/>
            <person name="Wang L."/>
            <person name="Yao B."/>
        </authorList>
    </citation>
    <scope>NUCLEOTIDE SEQUENCE [LARGE SCALE GENOMIC DNA]</scope>
    <source>
        <strain evidence="2">Wuqing</strain>
    </source>
</reference>
<comment type="similarity">
    <text evidence="1">Belongs to the MIP18 family.</text>
</comment>
<dbReference type="PANTHER" id="PTHR12377:SF0">
    <property type="entry name" value="CYTOSOLIC IRON-SULFUR ASSEMBLY COMPONENT 2B"/>
    <property type="match status" value="1"/>
</dbReference>
<dbReference type="Proteomes" id="UP000031668">
    <property type="component" value="Unassembled WGS sequence"/>
</dbReference>
<gene>
    <name evidence="2" type="ORF">RF11_00526</name>
</gene>
<proteinExistence type="inferred from homology"/>
<dbReference type="EMBL" id="JWZT01000283">
    <property type="protein sequence ID" value="KII74760.1"/>
    <property type="molecule type" value="Genomic_DNA"/>
</dbReference>
<dbReference type="InterPro" id="IPR039796">
    <property type="entry name" value="MIP18"/>
</dbReference>
<dbReference type="PROSITE" id="PS00018">
    <property type="entry name" value="EF_HAND_1"/>
    <property type="match status" value="1"/>
</dbReference>
<keyword evidence="3" id="KW-1185">Reference proteome</keyword>
<dbReference type="Gene3D" id="6.10.250.1280">
    <property type="match status" value="1"/>
</dbReference>
<evidence type="ECO:0000313" key="2">
    <source>
        <dbReference type="EMBL" id="KII74760.1"/>
    </source>
</evidence>
<accession>A0A0C2NEI0</accession>
<evidence type="ECO:0000256" key="1">
    <source>
        <dbReference type="ARBA" id="ARBA00010381"/>
    </source>
</evidence>
<dbReference type="SUPFAM" id="SSF117916">
    <property type="entry name" value="Fe-S cluster assembly (FSCA) domain-like"/>
    <property type="match status" value="1"/>
</dbReference>